<dbReference type="HOGENOM" id="CLU_103704_1_0_4"/>
<keyword evidence="1" id="KW-0732">Signal</keyword>
<feature type="chain" id="PRO_5002646423" description="Oxidoreductase molybdopterin-binding domain-containing protein" evidence="1">
    <location>
        <begin position="32"/>
        <end position="191"/>
    </location>
</feature>
<reference evidence="2 3" key="1">
    <citation type="journal article" date="2007" name="J. Bacteriol.">
        <title>Whole-genome analysis of the methyl tert-butyl ether-degrading beta-proteobacterium Methylibium petroleiphilum PM1.</title>
        <authorList>
            <person name="Kane S.R."/>
            <person name="Chakicherla A.Y."/>
            <person name="Chain P.S.G."/>
            <person name="Schmidt R."/>
            <person name="Shin M.W."/>
            <person name="Legler T.C."/>
            <person name="Scow K.M."/>
            <person name="Larimer F.W."/>
            <person name="Lucas S.M."/>
            <person name="Richardson P.M."/>
            <person name="Hristova K.R."/>
        </authorList>
    </citation>
    <scope>NUCLEOTIDE SEQUENCE [LARGE SCALE GENOMIC DNA]</scope>
    <source>
        <strain evidence="3">ATCC BAA-1232 / LMG 22953 / PM1</strain>
    </source>
</reference>
<evidence type="ECO:0008006" key="4">
    <source>
        <dbReference type="Google" id="ProtNLM"/>
    </source>
</evidence>
<proteinExistence type="predicted"/>
<dbReference type="RefSeq" id="WP_011829800.1">
    <property type="nucleotide sequence ID" value="NC_008825.1"/>
</dbReference>
<dbReference type="EMBL" id="CP000555">
    <property type="protein sequence ID" value="ABM95163.1"/>
    <property type="molecule type" value="Genomic_DNA"/>
</dbReference>
<evidence type="ECO:0000256" key="1">
    <source>
        <dbReference type="SAM" id="SignalP"/>
    </source>
</evidence>
<evidence type="ECO:0000313" key="2">
    <source>
        <dbReference type="EMBL" id="ABM95163.1"/>
    </source>
</evidence>
<protein>
    <recommendedName>
        <fullName evidence="4">Oxidoreductase molybdopterin-binding domain-containing protein</fullName>
    </recommendedName>
</protein>
<dbReference type="eggNOG" id="COG2041">
    <property type="taxonomic scope" value="Bacteria"/>
</dbReference>
<dbReference type="AlphaFoldDB" id="A2SHX4"/>
<evidence type="ECO:0000313" key="3">
    <source>
        <dbReference type="Proteomes" id="UP000000366"/>
    </source>
</evidence>
<dbReference type="Proteomes" id="UP000000366">
    <property type="component" value="Chromosome"/>
</dbReference>
<dbReference type="KEGG" id="mpt:Mpe_A2207"/>
<organism evidence="2 3">
    <name type="scientific">Methylibium petroleiphilum (strain ATCC BAA-1232 / LMG 22953 / PM1)</name>
    <dbReference type="NCBI Taxonomy" id="420662"/>
    <lineage>
        <taxon>Bacteria</taxon>
        <taxon>Pseudomonadati</taxon>
        <taxon>Pseudomonadota</taxon>
        <taxon>Betaproteobacteria</taxon>
        <taxon>Burkholderiales</taxon>
        <taxon>Sphaerotilaceae</taxon>
        <taxon>Methylibium</taxon>
    </lineage>
</organism>
<dbReference type="STRING" id="420662.Mpe_A2207"/>
<dbReference type="Gene3D" id="3.90.420.10">
    <property type="entry name" value="Oxidoreductase, molybdopterin-binding domain"/>
    <property type="match status" value="1"/>
</dbReference>
<dbReference type="InterPro" id="IPR036374">
    <property type="entry name" value="OxRdtase_Mopterin-bd_sf"/>
</dbReference>
<dbReference type="SUPFAM" id="SSF56524">
    <property type="entry name" value="Oxidoreductase molybdopterin-binding domain"/>
    <property type="match status" value="1"/>
</dbReference>
<accession>A2SHX4</accession>
<name>A2SHX4_METPP</name>
<keyword evidence="3" id="KW-1185">Reference proteome</keyword>
<sequence length="191" mass="20795">MATKPFDRSRTMCPRDALLAAAIAAHAGAYAQPCPSDTAPRDAEVLLTAQVADGRARDLKRSDLESLPPRQVSLRRAVEREGARDEQILSYGGWLLRDVLTLAGFDEAGRRDTRTWVVEATATDGYRAVFSWGELYNSALGEQVYVIGSQDGRALDVTAGPLALRSLADQRPGPRHVRNLCALAVRPLPAR</sequence>
<feature type="signal peptide" evidence="1">
    <location>
        <begin position="1"/>
        <end position="31"/>
    </location>
</feature>
<gene>
    <name evidence="2" type="ordered locus">Mpe_A2207</name>
</gene>